<sequence>METSPEPGPGHAPAPGDADPAVRGDPDATTRTVRRGRDATTRTARRDPGADGRAARSTRRRHTRLVGLGVVAAVTASALVAGLLTWQPDPPAPARALTVAEAERLAAVRVTNYRDGRAGLRATVGRGGDRVEAVGWVDWTRPLVYLDVGGPGAGPLRGLVQATPDLVAVRPDPAAVLTPAVPPLVPPADNWRIRDLPGRPPVAALLDLLLALSADRPDPVARLGGARWVARDTVGRTPVDVFRMADPPASPDSPASGTPTRPPPDDGWRYWVDRDARLHRLTARLPGAVPVTLDLDRSHRPPLHPVAALGGTRGLPRDLTGEEAERLTGMPARNRALGGTALTLAVPAGTGANLRGGGWLDWRGQVAYLATTDLDAPEQRTLTRHDRSGVARTQVPVGDEAPDARPPLPPPRDARWQRGRIGPGELDLLVGSALRAGREPPDPDRATWLRRDNAGRQPVDVIEVHDGRHALRYWLDRSGVLLRLELRTGIGAWAQLDLVQAPVPRLPPVPVPRSSTR</sequence>
<keyword evidence="4" id="KW-1185">Reference proteome</keyword>
<proteinExistence type="predicted"/>
<accession>A0A562WD84</accession>
<name>A0A562WD84_9ACTN</name>
<keyword evidence="2" id="KW-0812">Transmembrane</keyword>
<organism evidence="3 4">
    <name type="scientific">Micromonospora sagamiensis</name>
    <dbReference type="NCBI Taxonomy" id="47875"/>
    <lineage>
        <taxon>Bacteria</taxon>
        <taxon>Bacillati</taxon>
        <taxon>Actinomycetota</taxon>
        <taxon>Actinomycetes</taxon>
        <taxon>Micromonosporales</taxon>
        <taxon>Micromonosporaceae</taxon>
        <taxon>Micromonospora</taxon>
    </lineage>
</organism>
<feature type="region of interest" description="Disordered" evidence="1">
    <location>
        <begin position="1"/>
        <end position="60"/>
    </location>
</feature>
<protein>
    <submittedName>
        <fullName evidence="3">Uncharacterized protein</fullName>
    </submittedName>
</protein>
<feature type="compositionally biased region" description="Basic and acidic residues" evidence="1">
    <location>
        <begin position="35"/>
        <end position="54"/>
    </location>
</feature>
<feature type="compositionally biased region" description="Pro residues" evidence="1">
    <location>
        <begin position="1"/>
        <end position="12"/>
    </location>
</feature>
<reference evidence="3 4" key="1">
    <citation type="submission" date="2019-07" db="EMBL/GenBank/DDBJ databases">
        <title>R&amp;d 2014.</title>
        <authorList>
            <person name="Klenk H.-P."/>
        </authorList>
    </citation>
    <scope>NUCLEOTIDE SEQUENCE [LARGE SCALE GENOMIC DNA]</scope>
    <source>
        <strain evidence="3 4">DSM 43912</strain>
    </source>
</reference>
<keyword evidence="2" id="KW-1133">Transmembrane helix</keyword>
<dbReference type="AlphaFoldDB" id="A0A562WD84"/>
<dbReference type="RefSeq" id="WP_145816428.1">
    <property type="nucleotide sequence ID" value="NZ_AP023438.1"/>
</dbReference>
<comment type="caution">
    <text evidence="3">The sequence shown here is derived from an EMBL/GenBank/DDBJ whole genome shotgun (WGS) entry which is preliminary data.</text>
</comment>
<evidence type="ECO:0000313" key="3">
    <source>
        <dbReference type="EMBL" id="TWJ28253.1"/>
    </source>
</evidence>
<dbReference type="Proteomes" id="UP000319728">
    <property type="component" value="Unassembled WGS sequence"/>
</dbReference>
<feature type="transmembrane region" description="Helical" evidence="2">
    <location>
        <begin position="65"/>
        <end position="86"/>
    </location>
</feature>
<gene>
    <name evidence="3" type="ORF">JD81_01757</name>
</gene>
<dbReference type="EMBL" id="VLLP01000001">
    <property type="protein sequence ID" value="TWJ28253.1"/>
    <property type="molecule type" value="Genomic_DNA"/>
</dbReference>
<evidence type="ECO:0000313" key="4">
    <source>
        <dbReference type="Proteomes" id="UP000319728"/>
    </source>
</evidence>
<feature type="region of interest" description="Disordered" evidence="1">
    <location>
        <begin position="385"/>
        <end position="420"/>
    </location>
</feature>
<dbReference type="OrthoDB" id="3405429at2"/>
<keyword evidence="2" id="KW-0472">Membrane</keyword>
<evidence type="ECO:0000256" key="2">
    <source>
        <dbReference type="SAM" id="Phobius"/>
    </source>
</evidence>
<feature type="region of interest" description="Disordered" evidence="1">
    <location>
        <begin position="242"/>
        <end position="268"/>
    </location>
</feature>
<evidence type="ECO:0000256" key="1">
    <source>
        <dbReference type="SAM" id="MobiDB-lite"/>
    </source>
</evidence>